<evidence type="ECO:0000256" key="6">
    <source>
        <dbReference type="PROSITE-ProRule" id="PRU01373"/>
    </source>
</evidence>
<gene>
    <name evidence="10" type="ORF">NCTC503_01616</name>
</gene>
<evidence type="ECO:0000256" key="3">
    <source>
        <dbReference type="ARBA" id="ARBA00022960"/>
    </source>
</evidence>
<proteinExistence type="predicted"/>
<keyword evidence="2" id="KW-0808">Transferase</keyword>
<keyword evidence="8" id="KW-1133">Transmembrane helix</keyword>
<feature type="transmembrane region" description="Helical" evidence="8">
    <location>
        <begin position="7"/>
        <end position="24"/>
    </location>
</feature>
<dbReference type="GO" id="GO:0018104">
    <property type="term" value="P:peptidoglycan-protein cross-linking"/>
    <property type="evidence" value="ECO:0007669"/>
    <property type="project" value="TreeGrafter"/>
</dbReference>
<name>A0A4V6KDG8_HATHI</name>
<keyword evidence="11" id="KW-1185">Reference proteome</keyword>
<dbReference type="KEGG" id="hhw:NCTC503_01616"/>
<dbReference type="Pfam" id="PF03734">
    <property type="entry name" value="YkuD"/>
    <property type="match status" value="1"/>
</dbReference>
<dbReference type="GO" id="GO:0071972">
    <property type="term" value="F:peptidoglycan L,D-transpeptidase activity"/>
    <property type="evidence" value="ECO:0007669"/>
    <property type="project" value="TreeGrafter"/>
</dbReference>
<dbReference type="InterPro" id="IPR005490">
    <property type="entry name" value="LD_TPept_cat_dom"/>
</dbReference>
<dbReference type="GO" id="GO:0005576">
    <property type="term" value="C:extracellular region"/>
    <property type="evidence" value="ECO:0007669"/>
    <property type="project" value="TreeGrafter"/>
</dbReference>
<feature type="domain" description="L,D-TPase catalytic" evidence="9">
    <location>
        <begin position="263"/>
        <end position="384"/>
    </location>
</feature>
<dbReference type="RefSeq" id="WP_138210251.1">
    <property type="nucleotide sequence ID" value="NZ_CBCRUQ010000005.1"/>
</dbReference>
<evidence type="ECO:0000256" key="7">
    <source>
        <dbReference type="SAM" id="Coils"/>
    </source>
</evidence>
<keyword evidence="7" id="KW-0175">Coiled coil</keyword>
<dbReference type="Gene3D" id="2.40.440.10">
    <property type="entry name" value="L,D-transpeptidase catalytic domain-like"/>
    <property type="match status" value="1"/>
</dbReference>
<dbReference type="SMR" id="A0A4V6KDG8"/>
<dbReference type="GO" id="GO:0016740">
    <property type="term" value="F:transferase activity"/>
    <property type="evidence" value="ECO:0007669"/>
    <property type="project" value="UniProtKB-KW"/>
</dbReference>
<keyword evidence="8" id="KW-0472">Membrane</keyword>
<feature type="coiled-coil region" evidence="7">
    <location>
        <begin position="78"/>
        <end position="133"/>
    </location>
</feature>
<evidence type="ECO:0000256" key="4">
    <source>
        <dbReference type="ARBA" id="ARBA00022984"/>
    </source>
</evidence>
<evidence type="ECO:0000313" key="11">
    <source>
        <dbReference type="Proteomes" id="UP000308489"/>
    </source>
</evidence>
<dbReference type="Proteomes" id="UP000308489">
    <property type="component" value="Chromosome 1"/>
</dbReference>
<dbReference type="PANTHER" id="PTHR30582">
    <property type="entry name" value="L,D-TRANSPEPTIDASE"/>
    <property type="match status" value="1"/>
</dbReference>
<dbReference type="OrthoDB" id="177750at2"/>
<dbReference type="SUPFAM" id="SSF141523">
    <property type="entry name" value="L,D-transpeptidase catalytic domain-like"/>
    <property type="match status" value="1"/>
</dbReference>
<keyword evidence="5 6" id="KW-0961">Cell wall biogenesis/degradation</keyword>
<keyword evidence="3 6" id="KW-0133">Cell shape</keyword>
<evidence type="ECO:0000256" key="1">
    <source>
        <dbReference type="ARBA" id="ARBA00004752"/>
    </source>
</evidence>
<comment type="pathway">
    <text evidence="1 6">Cell wall biogenesis; peptidoglycan biosynthesis.</text>
</comment>
<dbReference type="CDD" id="cd16913">
    <property type="entry name" value="YkuD_like"/>
    <property type="match status" value="1"/>
</dbReference>
<organism evidence="10 11">
    <name type="scientific">Hathewaya histolytica</name>
    <name type="common">Clostridium histolyticum</name>
    <dbReference type="NCBI Taxonomy" id="1498"/>
    <lineage>
        <taxon>Bacteria</taxon>
        <taxon>Bacillati</taxon>
        <taxon>Bacillota</taxon>
        <taxon>Clostridia</taxon>
        <taxon>Eubacteriales</taxon>
        <taxon>Clostridiaceae</taxon>
        <taxon>Hathewaya</taxon>
    </lineage>
</organism>
<evidence type="ECO:0000313" key="10">
    <source>
        <dbReference type="EMBL" id="VTQ90517.1"/>
    </source>
</evidence>
<dbReference type="GO" id="GO:0008360">
    <property type="term" value="P:regulation of cell shape"/>
    <property type="evidence" value="ECO:0007669"/>
    <property type="project" value="UniProtKB-UniRule"/>
</dbReference>
<evidence type="ECO:0000259" key="9">
    <source>
        <dbReference type="PROSITE" id="PS52029"/>
    </source>
</evidence>
<evidence type="ECO:0000256" key="5">
    <source>
        <dbReference type="ARBA" id="ARBA00023316"/>
    </source>
</evidence>
<dbReference type="PROSITE" id="PS52029">
    <property type="entry name" value="LD_TPASE"/>
    <property type="match status" value="1"/>
</dbReference>
<evidence type="ECO:0000256" key="8">
    <source>
        <dbReference type="SAM" id="Phobius"/>
    </source>
</evidence>
<dbReference type="InterPro" id="IPR050979">
    <property type="entry name" value="LD-transpeptidase"/>
</dbReference>
<reference evidence="10 11" key="1">
    <citation type="submission" date="2019-05" db="EMBL/GenBank/DDBJ databases">
        <authorList>
            <consortium name="Pathogen Informatics"/>
        </authorList>
    </citation>
    <scope>NUCLEOTIDE SEQUENCE [LARGE SCALE GENOMIC DNA]</scope>
    <source>
        <strain evidence="10 11">NCTC503</strain>
    </source>
</reference>
<dbReference type="InterPro" id="IPR038063">
    <property type="entry name" value="Transpep_catalytic_dom"/>
</dbReference>
<feature type="active site" description="Proton donor/acceptor" evidence="6">
    <location>
        <position position="337"/>
    </location>
</feature>
<keyword evidence="4 6" id="KW-0573">Peptidoglycan synthesis</keyword>
<accession>A0A4V6KDG8</accession>
<sequence length="384" mass="44560">MKKIFKILIPVITVLGISIGLIYYEKDTVASEVSTFKKTYDEKKYDEAKKIYNNKHNKFFYKRFKFHKDVLSYLEVNLSNLQDQYLNDKIKADELNKTINDLKGYKNIDLNKINNLEKSIKNKEESKKAYLEAEKFLNKKEFKNALKSIDQSISLYESNKNKSFKEKLLNDYKLYTLKKVDKLIKSEDVNDAMTYLRENKIPLSEKELKDKEKEINEAKKRIEEERKRRAAEEKARRKLEAASGVGNVQEFVNSNELISGSNYLLFVDKGKQEVSVLNRSGNTWSVSNTMKCSTGLSGTPTPSGVFRVSSRGNWFFTKNFKAGAKYWVSFYGNYLFHSYPMNPSHQVLDYTLGRPASHGCIRLATENAKWIFDNIPNGTNVYIK</sequence>
<evidence type="ECO:0000256" key="2">
    <source>
        <dbReference type="ARBA" id="ARBA00022679"/>
    </source>
</evidence>
<dbReference type="GO" id="GO:0071555">
    <property type="term" value="P:cell wall organization"/>
    <property type="evidence" value="ECO:0007669"/>
    <property type="project" value="UniProtKB-UniRule"/>
</dbReference>
<feature type="coiled-coil region" evidence="7">
    <location>
        <begin position="201"/>
        <end position="242"/>
    </location>
</feature>
<dbReference type="EMBL" id="LR590481">
    <property type="protein sequence ID" value="VTQ90517.1"/>
    <property type="molecule type" value="Genomic_DNA"/>
</dbReference>
<keyword evidence="8" id="KW-0812">Transmembrane</keyword>
<dbReference type="UniPathway" id="UPA00219"/>
<protein>
    <submittedName>
        <fullName evidence="10">ErfK/YbiS/YcfS/YnhG family protein</fullName>
    </submittedName>
</protein>
<feature type="active site" description="Nucleophile" evidence="6">
    <location>
        <position position="360"/>
    </location>
</feature>
<dbReference type="PANTHER" id="PTHR30582:SF2">
    <property type="entry name" value="L,D-TRANSPEPTIDASE YCIB-RELATED"/>
    <property type="match status" value="1"/>
</dbReference>
<dbReference type="AlphaFoldDB" id="A0A4V6KDG8"/>